<feature type="signal peptide" evidence="2">
    <location>
        <begin position="1"/>
        <end position="16"/>
    </location>
</feature>
<keyword evidence="6" id="KW-1185">Reference proteome</keyword>
<evidence type="ECO:0000256" key="1">
    <source>
        <dbReference type="SAM" id="MobiDB-lite"/>
    </source>
</evidence>
<evidence type="ECO:0000256" key="2">
    <source>
        <dbReference type="SAM" id="SignalP"/>
    </source>
</evidence>
<dbReference type="InterPro" id="IPR054508">
    <property type="entry name" value="PIR1-like_C"/>
</dbReference>
<evidence type="ECO:0000313" key="6">
    <source>
        <dbReference type="Proteomes" id="UP000325902"/>
    </source>
</evidence>
<accession>A0A5N5CVT8</accession>
<feature type="compositionally biased region" description="Low complexity" evidence="1">
    <location>
        <begin position="205"/>
        <end position="218"/>
    </location>
</feature>
<proteinExistence type="predicted"/>
<dbReference type="PANTHER" id="PTHR39613:SF1">
    <property type="entry name" value="ANCHORED CELL WALL PROTEIN, PUTATIVE (AFU_ORTHOLOGUE AFUA_4G08960)-RELATED"/>
    <property type="match status" value="1"/>
</dbReference>
<dbReference type="InterPro" id="IPR018620">
    <property type="entry name" value="Ubiquitin3-bd_protein_But2_C"/>
</dbReference>
<dbReference type="OrthoDB" id="4657524at2759"/>
<dbReference type="AlphaFoldDB" id="A0A5N5CVT8"/>
<dbReference type="Pfam" id="PF22799">
    <property type="entry name" value="PIR1-like_C"/>
    <property type="match status" value="1"/>
</dbReference>
<dbReference type="PANTHER" id="PTHR39613">
    <property type="entry name" value="ANCHORED CELL WALL PROTEIN, PUTATIVE (AFU_ORTHOLOGUE AFUA_4G08960)-RELATED"/>
    <property type="match status" value="1"/>
</dbReference>
<evidence type="ECO:0000259" key="3">
    <source>
        <dbReference type="Pfam" id="PF09792"/>
    </source>
</evidence>
<reference evidence="5 6" key="1">
    <citation type="journal article" date="2019" name="Sci. Rep.">
        <title>A multi-omics analysis of the grapevine pathogen Lasiodiplodia theobromae reveals that temperature affects the expression of virulence- and pathogenicity-related genes.</title>
        <authorList>
            <person name="Felix C."/>
            <person name="Meneses R."/>
            <person name="Goncalves M.F.M."/>
            <person name="Tilleman L."/>
            <person name="Duarte A.S."/>
            <person name="Jorrin-Novo J.V."/>
            <person name="Van de Peer Y."/>
            <person name="Deforce D."/>
            <person name="Van Nieuwerburgh F."/>
            <person name="Esteves A.C."/>
            <person name="Alves A."/>
        </authorList>
    </citation>
    <scope>NUCLEOTIDE SEQUENCE [LARGE SCALE GENOMIC DNA]</scope>
    <source>
        <strain evidence="5 6">LA-SOL3</strain>
    </source>
</reference>
<dbReference type="EMBL" id="VCHE01000193">
    <property type="protein sequence ID" value="KAB2569454.1"/>
    <property type="molecule type" value="Genomic_DNA"/>
</dbReference>
<protein>
    <submittedName>
        <fullName evidence="5">Uncharacterized protein</fullName>
    </submittedName>
</protein>
<name>A0A5N5CVT8_9PEZI</name>
<dbReference type="Proteomes" id="UP000325902">
    <property type="component" value="Unassembled WGS sequence"/>
</dbReference>
<feature type="domain" description="Cell wall mannoprotein PIR1-like C-terminal" evidence="4">
    <location>
        <begin position="80"/>
        <end position="151"/>
    </location>
</feature>
<dbReference type="Pfam" id="PF09792">
    <property type="entry name" value="But2"/>
    <property type="match status" value="1"/>
</dbReference>
<evidence type="ECO:0000259" key="4">
    <source>
        <dbReference type="Pfam" id="PF22799"/>
    </source>
</evidence>
<feature type="domain" description="Ubiquitin 3 binding protein But2 C-terminal" evidence="3">
    <location>
        <begin position="245"/>
        <end position="382"/>
    </location>
</feature>
<gene>
    <name evidence="5" type="ORF">DBV05_g11862</name>
</gene>
<organism evidence="5 6">
    <name type="scientific">Lasiodiplodia theobromae</name>
    <dbReference type="NCBI Taxonomy" id="45133"/>
    <lineage>
        <taxon>Eukaryota</taxon>
        <taxon>Fungi</taxon>
        <taxon>Dikarya</taxon>
        <taxon>Ascomycota</taxon>
        <taxon>Pezizomycotina</taxon>
        <taxon>Dothideomycetes</taxon>
        <taxon>Dothideomycetes incertae sedis</taxon>
        <taxon>Botryosphaeriales</taxon>
        <taxon>Botryosphaeriaceae</taxon>
        <taxon>Lasiodiplodia</taxon>
    </lineage>
</organism>
<feature type="region of interest" description="Disordered" evidence="1">
    <location>
        <begin position="178"/>
        <end position="218"/>
    </location>
</feature>
<sequence>MKTAAVALGLAASALAAPAPSAESLNQQCCFGISAYGVKGSVSEGFWGNVKQLPDGQLRIGQTNLQYDSSFCTNSWSYSLYDQNHFGCVLAGWEKQFQCDHGKASWTGWHIGYEGIVTLHGSAQWWACPTGDHSGHNIYKAPLPGDYCSEVTLVANRCRAVRQAGICSGTRCTRRLSPPGLPPVSPPRQNFPSVSTPRCASPPCTRSIPTPSRSASSVSVSSRFMGSGCLNRSSRCPGELSGNWEFPHLIVPVESNRPDFAPGTSFFGTVSKSVKSYFNFDIPGHYSGKTCTVRFMFPEQWQLETSSFELRGLGHVYAGWTRGVSKSTTYSTAPQCENRNAFTFRPGNSYVLGRAQCTPGVMGFYIEGVSDTYLRWFQDFNPCPIGLYLTAE</sequence>
<comment type="caution">
    <text evidence="5">The sequence shown here is derived from an EMBL/GenBank/DDBJ whole genome shotgun (WGS) entry which is preliminary data.</text>
</comment>
<evidence type="ECO:0000313" key="5">
    <source>
        <dbReference type="EMBL" id="KAB2569454.1"/>
    </source>
</evidence>
<keyword evidence="2" id="KW-0732">Signal</keyword>
<feature type="chain" id="PRO_5025070767" evidence="2">
    <location>
        <begin position="17"/>
        <end position="392"/>
    </location>
</feature>